<accession>A0A511R4A2</accession>
<dbReference type="InterPro" id="IPR001173">
    <property type="entry name" value="Glyco_trans_2-like"/>
</dbReference>
<dbReference type="PANTHER" id="PTHR43685">
    <property type="entry name" value="GLYCOSYLTRANSFERASE"/>
    <property type="match status" value="1"/>
</dbReference>
<dbReference type="Pfam" id="PF00535">
    <property type="entry name" value="Glycos_transf_2"/>
    <property type="match status" value="1"/>
</dbReference>
<dbReference type="EMBL" id="BJXL01000100">
    <property type="protein sequence ID" value="GEM84438.1"/>
    <property type="molecule type" value="Genomic_DNA"/>
</dbReference>
<name>A0A511R4A2_9DEIN</name>
<dbReference type="PANTHER" id="PTHR43685:SF2">
    <property type="entry name" value="GLYCOSYLTRANSFERASE 2-LIKE DOMAIN-CONTAINING PROTEIN"/>
    <property type="match status" value="1"/>
</dbReference>
<organism evidence="2 3">
    <name type="scientific">Meiothermus hypogaeus NBRC 106114</name>
    <dbReference type="NCBI Taxonomy" id="1227553"/>
    <lineage>
        <taxon>Bacteria</taxon>
        <taxon>Thermotogati</taxon>
        <taxon>Deinococcota</taxon>
        <taxon>Deinococci</taxon>
        <taxon>Thermales</taxon>
        <taxon>Thermaceae</taxon>
        <taxon>Meiothermus</taxon>
    </lineage>
</organism>
<keyword evidence="2" id="KW-0808">Transferase</keyword>
<comment type="caution">
    <text evidence="2">The sequence shown here is derived from an EMBL/GenBank/DDBJ whole genome shotgun (WGS) entry which is preliminary data.</text>
</comment>
<sequence>MQSQVSFSVVISTYNRAHLVSRAIKSVLSQGYSNLEIIVVDDASSDDTAEIIRENFPKIRYIRQESNQGPGPARDRGIREASNQWVVILDDDDELLPKALLKVEESMCLQGLLTTSRIFPVIQFAHSNGSIPDQFKILTIEDYFRGDVLGDFVPVINRMHYISCGFTYPRVRIGGEHMLWWKIAKQYGIPTWNIVITKVHEDAPIRLTSPQNQISRAAEYARLQETTLEEFGVELLSKYPKLYYVKLLGAATYYLLAREKTKARKYLKKAWQFRPTTNAGLLWLLSYMPELIVHKLFVLYRRKGGV</sequence>
<dbReference type="CDD" id="cd00761">
    <property type="entry name" value="Glyco_tranf_GTA_type"/>
    <property type="match status" value="1"/>
</dbReference>
<feature type="domain" description="Glycosyltransferase 2-like" evidence="1">
    <location>
        <begin position="8"/>
        <end position="107"/>
    </location>
</feature>
<proteinExistence type="predicted"/>
<evidence type="ECO:0000313" key="2">
    <source>
        <dbReference type="EMBL" id="GEM84438.1"/>
    </source>
</evidence>
<dbReference type="Gene3D" id="3.90.550.10">
    <property type="entry name" value="Spore Coat Polysaccharide Biosynthesis Protein SpsA, Chain A"/>
    <property type="match status" value="1"/>
</dbReference>
<evidence type="ECO:0000259" key="1">
    <source>
        <dbReference type="Pfam" id="PF00535"/>
    </source>
</evidence>
<dbReference type="InterPro" id="IPR050834">
    <property type="entry name" value="Glycosyltransf_2"/>
</dbReference>
<dbReference type="AlphaFoldDB" id="A0A511R4A2"/>
<dbReference type="Proteomes" id="UP000321197">
    <property type="component" value="Unassembled WGS sequence"/>
</dbReference>
<gene>
    <name evidence="2" type="ORF">MHY01S_26040</name>
</gene>
<evidence type="ECO:0000313" key="3">
    <source>
        <dbReference type="Proteomes" id="UP000321197"/>
    </source>
</evidence>
<dbReference type="SUPFAM" id="SSF53448">
    <property type="entry name" value="Nucleotide-diphospho-sugar transferases"/>
    <property type="match status" value="1"/>
</dbReference>
<reference evidence="2 3" key="1">
    <citation type="submission" date="2019-07" db="EMBL/GenBank/DDBJ databases">
        <title>Whole genome shotgun sequence of Meiothermus hypogaeus NBRC 106114.</title>
        <authorList>
            <person name="Hosoyama A."/>
            <person name="Uohara A."/>
            <person name="Ohji S."/>
            <person name="Ichikawa N."/>
        </authorList>
    </citation>
    <scope>NUCLEOTIDE SEQUENCE [LARGE SCALE GENOMIC DNA]</scope>
    <source>
        <strain evidence="2 3">NBRC 106114</strain>
    </source>
</reference>
<dbReference type="GO" id="GO:0016740">
    <property type="term" value="F:transferase activity"/>
    <property type="evidence" value="ECO:0007669"/>
    <property type="project" value="UniProtKB-KW"/>
</dbReference>
<protein>
    <submittedName>
        <fullName evidence="2">Glycosyl transferase</fullName>
    </submittedName>
</protein>
<dbReference type="InterPro" id="IPR029044">
    <property type="entry name" value="Nucleotide-diphossugar_trans"/>
</dbReference>